<evidence type="ECO:0000259" key="1">
    <source>
        <dbReference type="SMART" id="SM00849"/>
    </source>
</evidence>
<feature type="domain" description="Metallo-beta-lactamase" evidence="1">
    <location>
        <begin position="27"/>
        <end position="197"/>
    </location>
</feature>
<dbReference type="InterPro" id="IPR001279">
    <property type="entry name" value="Metallo-B-lactamas"/>
</dbReference>
<evidence type="ECO:0000313" key="3">
    <source>
        <dbReference type="Proteomes" id="UP000193136"/>
    </source>
</evidence>
<name>A0A1X0Y658_9BACT</name>
<proteinExistence type="predicted"/>
<dbReference type="Proteomes" id="UP000193136">
    <property type="component" value="Unassembled WGS sequence"/>
</dbReference>
<evidence type="ECO:0000313" key="2">
    <source>
        <dbReference type="EMBL" id="ORJ60680.1"/>
    </source>
</evidence>
<dbReference type="InterPro" id="IPR050662">
    <property type="entry name" value="Sec-metab_biosynth-thioest"/>
</dbReference>
<sequence length="286" mass="32241">MGVVQRIRYQAVEGLRAGRFNRGVNTAATCYRLGSTLIDSGCANRWPQVRSFVREQLLRQLLLTHHHEDHSGNAARIQQMTGARVLASGLALQPLATGWRLRPYQQLLFGRPQRLIAEPVPDLVELEGGYRLQVIGTPGHADDMVCYLEAEHGWLFSGDLFVGDRTRFLRQDEGLGELLESLRKILTCDFQILFCAHRGVVKDGKRAISAKLQHLESLCDSSRELYRQGLPPAEISRRLLGREELVSLVTGYHFSKRNLIRACLQLVEKVDHGVAEYTGETEFPGR</sequence>
<keyword evidence="3" id="KW-1185">Reference proteome</keyword>
<dbReference type="Pfam" id="PF00753">
    <property type="entry name" value="Lactamase_B"/>
    <property type="match status" value="1"/>
</dbReference>
<reference evidence="2 3" key="1">
    <citation type="submission" date="2017-03" db="EMBL/GenBank/DDBJ databases">
        <title>Genome sequence of Geothermobacter sp. EPR-M, Deep-Sea Iron Reducer.</title>
        <authorList>
            <person name="Tully B."/>
            <person name="Savalia P."/>
            <person name="Abuyen K."/>
            <person name="Baughan C."/>
            <person name="Romero E."/>
            <person name="Ronkowski C."/>
            <person name="Torres B."/>
            <person name="Tremblay J."/>
            <person name="Trujillo A."/>
            <person name="Tyler M."/>
            <person name="Perez-Rodriguez I."/>
            <person name="Amend J."/>
        </authorList>
    </citation>
    <scope>NUCLEOTIDE SEQUENCE [LARGE SCALE GENOMIC DNA]</scope>
    <source>
        <strain evidence="2 3">EPR-M</strain>
    </source>
</reference>
<dbReference type="RefSeq" id="WP_085010162.1">
    <property type="nucleotide sequence ID" value="NZ_NAAD01000007.1"/>
</dbReference>
<dbReference type="OrthoDB" id="9802248at2"/>
<dbReference type="Gene3D" id="3.60.15.10">
    <property type="entry name" value="Ribonuclease Z/Hydroxyacylglutathione hydrolase-like"/>
    <property type="match status" value="1"/>
</dbReference>
<dbReference type="SMART" id="SM00849">
    <property type="entry name" value="Lactamase_B"/>
    <property type="match status" value="1"/>
</dbReference>
<comment type="caution">
    <text evidence="2">The sequence shown here is derived from an EMBL/GenBank/DDBJ whole genome shotgun (WGS) entry which is preliminary data.</text>
</comment>
<organism evidence="2 3">
    <name type="scientific">Geothermobacter hydrogeniphilus</name>
    <dbReference type="NCBI Taxonomy" id="1969733"/>
    <lineage>
        <taxon>Bacteria</taxon>
        <taxon>Pseudomonadati</taxon>
        <taxon>Thermodesulfobacteriota</taxon>
        <taxon>Desulfuromonadia</taxon>
        <taxon>Desulfuromonadales</taxon>
        <taxon>Geothermobacteraceae</taxon>
        <taxon>Geothermobacter</taxon>
    </lineage>
</organism>
<dbReference type="SUPFAM" id="SSF56281">
    <property type="entry name" value="Metallo-hydrolase/oxidoreductase"/>
    <property type="match status" value="1"/>
</dbReference>
<accession>A0A1X0Y658</accession>
<dbReference type="PANTHER" id="PTHR23131">
    <property type="entry name" value="ENDORIBONUCLEASE LACTB2"/>
    <property type="match status" value="1"/>
</dbReference>
<dbReference type="InterPro" id="IPR036866">
    <property type="entry name" value="RibonucZ/Hydroxyglut_hydro"/>
</dbReference>
<dbReference type="STRING" id="1969733.B5V00_07555"/>
<dbReference type="EMBL" id="NAAD01000007">
    <property type="protein sequence ID" value="ORJ60680.1"/>
    <property type="molecule type" value="Genomic_DNA"/>
</dbReference>
<protein>
    <recommendedName>
        <fullName evidence="1">Metallo-beta-lactamase domain-containing protein</fullName>
    </recommendedName>
</protein>
<dbReference type="AlphaFoldDB" id="A0A1X0Y658"/>
<gene>
    <name evidence="2" type="ORF">B5V00_07555</name>
</gene>